<dbReference type="Proteomes" id="UP000570678">
    <property type="component" value="Unassembled WGS sequence"/>
</dbReference>
<reference evidence="2 3" key="1">
    <citation type="submission" date="2020-04" db="EMBL/GenBank/DDBJ databases">
        <title>MicrobeNet Type strains.</title>
        <authorList>
            <person name="Nicholson A.C."/>
        </authorList>
    </citation>
    <scope>NUCLEOTIDE SEQUENCE [LARGE SCALE GENOMIC DNA]</scope>
    <source>
        <strain evidence="2 3">JCM 3332</strain>
    </source>
</reference>
<accession>A0A846YPH9</accession>
<feature type="domain" description="Mce/MlaD" evidence="1">
    <location>
        <begin position="50"/>
        <end position="127"/>
    </location>
</feature>
<dbReference type="EMBL" id="JAAXOT010000038">
    <property type="protein sequence ID" value="NKY61035.1"/>
    <property type="molecule type" value="Genomic_DNA"/>
</dbReference>
<dbReference type="InterPro" id="IPR052336">
    <property type="entry name" value="MlaD_Phospholipid_Transporter"/>
</dbReference>
<gene>
    <name evidence="2" type="ORF">HGA15_33855</name>
</gene>
<evidence type="ECO:0000313" key="3">
    <source>
        <dbReference type="Proteomes" id="UP000570678"/>
    </source>
</evidence>
<dbReference type="AlphaFoldDB" id="A0A846YPH9"/>
<keyword evidence="3" id="KW-1185">Reference proteome</keyword>
<evidence type="ECO:0000313" key="2">
    <source>
        <dbReference type="EMBL" id="NKY61035.1"/>
    </source>
</evidence>
<sequence length="353" mass="36570">MRTMPSYVMSGSTMTRKNSVLTGLGATALALVVLLGWLGGNAASTDDRMRITVRTEHLGDGIADGTPVRVRGFEIGEIVSIVAAGGNGQQLELALDRSRVFELTDRLQMNYAPANLFGITELDLVPGTGGAPLRDGTVVDLTGPRATDVYDATLSALLRNLSGVAGGALTPQLTDTMYRLSRGLTAFTPLLRAIVALAGVVADAQRLPASFLAGEFGRAAGGAGAFAAATVEVFDVIRSNRPLREDRPHFDATVDAIVNDLLPAAVALGNTGERHLTGYTEILVPLLDSAAAMVPRPDQSSAELRALLTRLDSAFAPGPDGPVLGVSTTLHGVPVLAQSVLGTAIAQAGQGPR</sequence>
<comment type="caution">
    <text evidence="2">The sequence shown here is derived from an EMBL/GenBank/DDBJ whole genome shotgun (WGS) entry which is preliminary data.</text>
</comment>
<evidence type="ECO:0000259" key="1">
    <source>
        <dbReference type="Pfam" id="PF02470"/>
    </source>
</evidence>
<dbReference type="Pfam" id="PF02470">
    <property type="entry name" value="MlaD"/>
    <property type="match status" value="1"/>
</dbReference>
<dbReference type="PANTHER" id="PTHR33371">
    <property type="entry name" value="INTERMEMBRANE PHOSPHOLIPID TRANSPORT SYSTEM BINDING PROTEIN MLAD-RELATED"/>
    <property type="match status" value="1"/>
</dbReference>
<name>A0A846YPH9_9NOCA</name>
<dbReference type="PANTHER" id="PTHR33371:SF4">
    <property type="entry name" value="INTERMEMBRANE PHOSPHOLIPID TRANSPORT SYSTEM BINDING PROTEIN MLAD"/>
    <property type="match status" value="1"/>
</dbReference>
<organism evidence="2 3">
    <name type="scientific">Nocardia flavorosea</name>
    <dbReference type="NCBI Taxonomy" id="53429"/>
    <lineage>
        <taxon>Bacteria</taxon>
        <taxon>Bacillati</taxon>
        <taxon>Actinomycetota</taxon>
        <taxon>Actinomycetes</taxon>
        <taxon>Mycobacteriales</taxon>
        <taxon>Nocardiaceae</taxon>
        <taxon>Nocardia</taxon>
    </lineage>
</organism>
<proteinExistence type="predicted"/>
<dbReference type="InterPro" id="IPR003399">
    <property type="entry name" value="Mce/MlaD"/>
</dbReference>
<protein>
    <submittedName>
        <fullName evidence="2">MCE family protein</fullName>
    </submittedName>
</protein>